<keyword evidence="5 8" id="KW-0812">Transmembrane</keyword>
<feature type="transmembrane region" description="Helical" evidence="8">
    <location>
        <begin position="213"/>
        <end position="233"/>
    </location>
</feature>
<evidence type="ECO:0000256" key="2">
    <source>
        <dbReference type="ARBA" id="ARBA00010199"/>
    </source>
</evidence>
<dbReference type="GO" id="GO:0042910">
    <property type="term" value="F:xenobiotic transmembrane transporter activity"/>
    <property type="evidence" value="ECO:0007669"/>
    <property type="project" value="InterPro"/>
</dbReference>
<dbReference type="OrthoDB" id="2126698at2759"/>
<evidence type="ECO:0000256" key="7">
    <source>
        <dbReference type="ARBA" id="ARBA00023136"/>
    </source>
</evidence>
<dbReference type="AlphaFoldDB" id="A2DRU2"/>
<dbReference type="Proteomes" id="UP000001542">
    <property type="component" value="Unassembled WGS sequence"/>
</dbReference>
<dbReference type="KEGG" id="tva:4774901"/>
<feature type="transmembrane region" description="Helical" evidence="8">
    <location>
        <begin position="446"/>
        <end position="466"/>
    </location>
</feature>
<keyword evidence="4" id="KW-1003">Cell membrane</keyword>
<feature type="transmembrane region" description="Helical" evidence="8">
    <location>
        <begin position="382"/>
        <end position="403"/>
    </location>
</feature>
<evidence type="ECO:0000256" key="1">
    <source>
        <dbReference type="ARBA" id="ARBA00004651"/>
    </source>
</evidence>
<dbReference type="PANTHER" id="PTHR43549:SF2">
    <property type="entry name" value="MULTIDRUG RESISTANCE PROTEIN NORM-RELATED"/>
    <property type="match status" value="1"/>
</dbReference>
<dbReference type="SMR" id="A2DRU2"/>
<evidence type="ECO:0000256" key="4">
    <source>
        <dbReference type="ARBA" id="ARBA00022475"/>
    </source>
</evidence>
<dbReference type="InParanoid" id="A2DRU2"/>
<protein>
    <submittedName>
        <fullName evidence="9">MatE family protein</fullName>
    </submittedName>
</protein>
<feature type="transmembrane region" description="Helical" evidence="8">
    <location>
        <begin position="152"/>
        <end position="175"/>
    </location>
</feature>
<feature type="transmembrane region" description="Helical" evidence="8">
    <location>
        <begin position="113"/>
        <end position="132"/>
    </location>
</feature>
<comment type="similarity">
    <text evidence="2">Belongs to the multi antimicrobial extrusion (MATE) (TC 2.A.66.1) family.</text>
</comment>
<dbReference type="InterPro" id="IPR052031">
    <property type="entry name" value="Membrane_Transporter-Flippase"/>
</dbReference>
<dbReference type="PANTHER" id="PTHR43549">
    <property type="entry name" value="MULTIDRUG RESISTANCE PROTEIN YPNP-RELATED"/>
    <property type="match status" value="1"/>
</dbReference>
<keyword evidence="10" id="KW-1185">Reference proteome</keyword>
<dbReference type="GO" id="GO:0015297">
    <property type="term" value="F:antiporter activity"/>
    <property type="evidence" value="ECO:0007669"/>
    <property type="project" value="InterPro"/>
</dbReference>
<keyword evidence="6 8" id="KW-1133">Transmembrane helix</keyword>
<organism evidence="9 10">
    <name type="scientific">Trichomonas vaginalis (strain ATCC PRA-98 / G3)</name>
    <dbReference type="NCBI Taxonomy" id="412133"/>
    <lineage>
        <taxon>Eukaryota</taxon>
        <taxon>Metamonada</taxon>
        <taxon>Parabasalia</taxon>
        <taxon>Trichomonadida</taxon>
        <taxon>Trichomonadidae</taxon>
        <taxon>Trichomonas</taxon>
    </lineage>
</organism>
<keyword evidence="7 8" id="KW-0472">Membrane</keyword>
<reference evidence="9" key="1">
    <citation type="submission" date="2006-10" db="EMBL/GenBank/DDBJ databases">
        <authorList>
            <person name="Amadeo P."/>
            <person name="Zhao Q."/>
            <person name="Wortman J."/>
            <person name="Fraser-Liggett C."/>
            <person name="Carlton J."/>
        </authorList>
    </citation>
    <scope>NUCLEOTIDE SEQUENCE</scope>
    <source>
        <strain evidence="9">G3</strain>
    </source>
</reference>
<evidence type="ECO:0000313" key="10">
    <source>
        <dbReference type="Proteomes" id="UP000001542"/>
    </source>
</evidence>
<proteinExistence type="inferred from homology"/>
<dbReference type="VEuPathDB" id="TrichDB:TVAG_150400"/>
<sequence length="496" mass="55883">MTESVDTLYTRTRDETDNAYNSFGRRSSFVTILLQSGGPFLAEVVGASYAIMDTFWISKFLHEDGNAAMTFASLMDAICRAFGMFVCTAASSKLAYLRGENKYQDIPQVFADLFKFSILLGLLAPAILLPVIKPLLNFFNMEGTIRANCKEYLTYSISGTIVTTLNLFLCGCLQAEGRSLMYGVNQMTSFILNMAVFDPLMIGVLNLGMRGAAISTILSDGIPLIIFGILFVFKRLDTKCSITNVFTFKCSPHTWEAIKVGFTQFISHVCFSLPSFFSRKWLEIGASKQSNPTTVLAALNPVMRFWYIPGSYAVALSIGILPCLSYSLGRRDKKRVRSLFFTGLFMSITWCGVIEVLMFFFRRYYAKMFSKETEFLDITAKMLLITYICCTVMGVEMICASFIQSMKYALLATILSILTRFVPVPMFGAIFFYTNKARNIYVTLRMYPAAGVFSCFVGLLFVIYPFCRLSKIQDPQMSQPLLQEKEHNVGENRYTE</sequence>
<keyword evidence="3" id="KW-0813">Transport</keyword>
<evidence type="ECO:0000313" key="9">
    <source>
        <dbReference type="EMBL" id="EAY16889.1"/>
    </source>
</evidence>
<dbReference type="RefSeq" id="XP_001329112.1">
    <property type="nucleotide sequence ID" value="XM_001329077.1"/>
</dbReference>
<dbReference type="Pfam" id="PF01554">
    <property type="entry name" value="MatE"/>
    <property type="match status" value="2"/>
</dbReference>
<dbReference type="InterPro" id="IPR002528">
    <property type="entry name" value="MATE_fam"/>
</dbReference>
<dbReference type="VEuPathDB" id="TrichDB:TVAGG3_0978760"/>
<feature type="transmembrane region" description="Helical" evidence="8">
    <location>
        <begin position="409"/>
        <end position="434"/>
    </location>
</feature>
<reference evidence="9" key="2">
    <citation type="journal article" date="2007" name="Science">
        <title>Draft genome sequence of the sexually transmitted pathogen Trichomonas vaginalis.</title>
        <authorList>
            <person name="Carlton J.M."/>
            <person name="Hirt R.P."/>
            <person name="Silva J.C."/>
            <person name="Delcher A.L."/>
            <person name="Schatz M."/>
            <person name="Zhao Q."/>
            <person name="Wortman J.R."/>
            <person name="Bidwell S.L."/>
            <person name="Alsmark U.C.M."/>
            <person name="Besteiro S."/>
            <person name="Sicheritz-Ponten T."/>
            <person name="Noel C.J."/>
            <person name="Dacks J.B."/>
            <person name="Foster P.G."/>
            <person name="Simillion C."/>
            <person name="Van de Peer Y."/>
            <person name="Miranda-Saavedra D."/>
            <person name="Barton G.J."/>
            <person name="Westrop G.D."/>
            <person name="Mueller S."/>
            <person name="Dessi D."/>
            <person name="Fiori P.L."/>
            <person name="Ren Q."/>
            <person name="Paulsen I."/>
            <person name="Zhang H."/>
            <person name="Bastida-Corcuera F.D."/>
            <person name="Simoes-Barbosa A."/>
            <person name="Brown M.T."/>
            <person name="Hayes R.D."/>
            <person name="Mukherjee M."/>
            <person name="Okumura C.Y."/>
            <person name="Schneider R."/>
            <person name="Smith A.J."/>
            <person name="Vanacova S."/>
            <person name="Villalvazo M."/>
            <person name="Haas B.J."/>
            <person name="Pertea M."/>
            <person name="Feldblyum T.V."/>
            <person name="Utterback T.R."/>
            <person name="Shu C.L."/>
            <person name="Osoegawa K."/>
            <person name="de Jong P.J."/>
            <person name="Hrdy I."/>
            <person name="Horvathova L."/>
            <person name="Zubacova Z."/>
            <person name="Dolezal P."/>
            <person name="Malik S.B."/>
            <person name="Logsdon J.M. Jr."/>
            <person name="Henze K."/>
            <person name="Gupta A."/>
            <person name="Wang C.C."/>
            <person name="Dunne R.L."/>
            <person name="Upcroft J.A."/>
            <person name="Upcroft P."/>
            <person name="White O."/>
            <person name="Salzberg S.L."/>
            <person name="Tang P."/>
            <person name="Chiu C.-H."/>
            <person name="Lee Y.-S."/>
            <person name="Embley T.M."/>
            <person name="Coombs G.H."/>
            <person name="Mottram J.C."/>
            <person name="Tachezy J."/>
            <person name="Fraser-Liggett C.M."/>
            <person name="Johnson P.J."/>
        </authorList>
    </citation>
    <scope>NUCLEOTIDE SEQUENCE [LARGE SCALE GENOMIC DNA]</scope>
    <source>
        <strain evidence="9">G3</strain>
    </source>
</reference>
<feature type="transmembrane region" description="Helical" evidence="8">
    <location>
        <begin position="339"/>
        <end position="361"/>
    </location>
</feature>
<feature type="transmembrane region" description="Helical" evidence="8">
    <location>
        <begin position="187"/>
        <end position="207"/>
    </location>
</feature>
<dbReference type="GO" id="GO:0005886">
    <property type="term" value="C:plasma membrane"/>
    <property type="evidence" value="ECO:0007669"/>
    <property type="project" value="UniProtKB-SubCell"/>
</dbReference>
<feature type="transmembrane region" description="Helical" evidence="8">
    <location>
        <begin position="29"/>
        <end position="51"/>
    </location>
</feature>
<feature type="transmembrane region" description="Helical" evidence="8">
    <location>
        <begin position="305"/>
        <end position="327"/>
    </location>
</feature>
<gene>
    <name evidence="9" type="ORF">TVAG_150400</name>
</gene>
<evidence type="ECO:0000256" key="8">
    <source>
        <dbReference type="SAM" id="Phobius"/>
    </source>
</evidence>
<comment type="subcellular location">
    <subcellularLocation>
        <location evidence="1">Cell membrane</location>
        <topology evidence="1">Multi-pass membrane protein</topology>
    </subcellularLocation>
</comment>
<evidence type="ECO:0000256" key="6">
    <source>
        <dbReference type="ARBA" id="ARBA00022989"/>
    </source>
</evidence>
<evidence type="ECO:0000256" key="5">
    <source>
        <dbReference type="ARBA" id="ARBA00022692"/>
    </source>
</evidence>
<dbReference type="EMBL" id="DS113237">
    <property type="protein sequence ID" value="EAY16889.1"/>
    <property type="molecule type" value="Genomic_DNA"/>
</dbReference>
<evidence type="ECO:0000256" key="3">
    <source>
        <dbReference type="ARBA" id="ARBA00022448"/>
    </source>
</evidence>
<name>A2DRU2_TRIV3</name>
<accession>A2DRU2</accession>
<dbReference type="CDD" id="cd12082">
    <property type="entry name" value="MATE_like"/>
    <property type="match status" value="1"/>
</dbReference>